<accession>A0A5C4T114</accession>
<dbReference type="AlphaFoldDB" id="A0A5C4T114"/>
<dbReference type="RefSeq" id="WP_139605733.1">
    <property type="nucleotide sequence ID" value="NZ_VDCQ01000053.1"/>
</dbReference>
<dbReference type="InterPro" id="IPR011330">
    <property type="entry name" value="Glyco_hydro/deAcase_b/a-brl"/>
</dbReference>
<dbReference type="PANTHER" id="PTHR34216">
    <property type="match status" value="1"/>
</dbReference>
<keyword evidence="2" id="KW-0732">Signal</keyword>
<protein>
    <submittedName>
        <fullName evidence="4">Polysaccharide deacetylase family protein</fullName>
    </submittedName>
</protein>
<dbReference type="PROSITE" id="PS51677">
    <property type="entry name" value="NODB"/>
    <property type="match status" value="1"/>
</dbReference>
<dbReference type="GO" id="GO:0005576">
    <property type="term" value="C:extracellular region"/>
    <property type="evidence" value="ECO:0007669"/>
    <property type="project" value="UniProtKB-SubCell"/>
</dbReference>
<dbReference type="CDD" id="cd10918">
    <property type="entry name" value="CE4_NodB_like_5s_6s"/>
    <property type="match status" value="1"/>
</dbReference>
<reference evidence="4 5" key="1">
    <citation type="submission" date="2019-05" db="EMBL/GenBank/DDBJ databases">
        <title>We sequenced the genome of Paenibacillus hemerocallicola KCTC 33185 for further insight into its adaptation and study the phylogeny of Paenibacillus.</title>
        <authorList>
            <person name="Narsing Rao M.P."/>
        </authorList>
    </citation>
    <scope>NUCLEOTIDE SEQUENCE [LARGE SCALE GENOMIC DNA]</scope>
    <source>
        <strain evidence="4 5">KCTC 33185</strain>
    </source>
</reference>
<proteinExistence type="predicted"/>
<organism evidence="4 5">
    <name type="scientific">Paenibacillus hemerocallicola</name>
    <dbReference type="NCBI Taxonomy" id="1172614"/>
    <lineage>
        <taxon>Bacteria</taxon>
        <taxon>Bacillati</taxon>
        <taxon>Bacillota</taxon>
        <taxon>Bacilli</taxon>
        <taxon>Bacillales</taxon>
        <taxon>Paenibacillaceae</taxon>
        <taxon>Paenibacillus</taxon>
    </lineage>
</organism>
<dbReference type="SUPFAM" id="SSF88713">
    <property type="entry name" value="Glycoside hydrolase/deacetylase"/>
    <property type="match status" value="1"/>
</dbReference>
<dbReference type="Proteomes" id="UP000307943">
    <property type="component" value="Unassembled WGS sequence"/>
</dbReference>
<evidence type="ECO:0000256" key="2">
    <source>
        <dbReference type="ARBA" id="ARBA00022729"/>
    </source>
</evidence>
<comment type="caution">
    <text evidence="4">The sequence shown here is derived from an EMBL/GenBank/DDBJ whole genome shotgun (WGS) entry which is preliminary data.</text>
</comment>
<dbReference type="Pfam" id="PF01522">
    <property type="entry name" value="Polysacc_deac_1"/>
    <property type="match status" value="1"/>
</dbReference>
<evidence type="ECO:0000313" key="4">
    <source>
        <dbReference type="EMBL" id="TNJ62798.1"/>
    </source>
</evidence>
<gene>
    <name evidence="4" type="ORF">FE784_28900</name>
</gene>
<dbReference type="Gene3D" id="3.20.20.370">
    <property type="entry name" value="Glycoside hydrolase/deacetylase"/>
    <property type="match status" value="1"/>
</dbReference>
<dbReference type="InterPro" id="IPR051398">
    <property type="entry name" value="Polysacch_Deacetylase"/>
</dbReference>
<dbReference type="OrthoDB" id="9778320at2"/>
<name>A0A5C4T114_9BACL</name>
<feature type="domain" description="NodB homology" evidence="3">
    <location>
        <begin position="91"/>
        <end position="283"/>
    </location>
</feature>
<sequence>MNKPIASAMLLFLIGVTLLLPALSASDGKALYSDQVAVLMYHHVHDEDTSSSTISTKLFEDQLVYLQNNGYHFISLGQFESFMQGADVPDNAVFVTFDDGYESFYTHAYPVLEKLRIPATSFVITDKHSDPQAYAPPFMSVEQIKTMTSAHPGMISAQCHTNGMHNDPVTPYMTNRIIVDGVQETEEQYRARIVADTEACIRSMSPLGPEIVNAMAYPYGVFDKASAQLVHAAGIRYAFTIVPEMAKRNVNPLQIPRINAGNPNISPEVLHETIKRRIQITAP</sequence>
<comment type="subcellular location">
    <subcellularLocation>
        <location evidence="1">Secreted</location>
    </subcellularLocation>
</comment>
<keyword evidence="5" id="KW-1185">Reference proteome</keyword>
<evidence type="ECO:0000259" key="3">
    <source>
        <dbReference type="PROSITE" id="PS51677"/>
    </source>
</evidence>
<evidence type="ECO:0000256" key="1">
    <source>
        <dbReference type="ARBA" id="ARBA00004613"/>
    </source>
</evidence>
<dbReference type="EMBL" id="VDCQ01000053">
    <property type="protein sequence ID" value="TNJ62798.1"/>
    <property type="molecule type" value="Genomic_DNA"/>
</dbReference>
<dbReference type="GO" id="GO:0005975">
    <property type="term" value="P:carbohydrate metabolic process"/>
    <property type="evidence" value="ECO:0007669"/>
    <property type="project" value="InterPro"/>
</dbReference>
<evidence type="ECO:0000313" key="5">
    <source>
        <dbReference type="Proteomes" id="UP000307943"/>
    </source>
</evidence>
<dbReference type="GO" id="GO:0016810">
    <property type="term" value="F:hydrolase activity, acting on carbon-nitrogen (but not peptide) bonds"/>
    <property type="evidence" value="ECO:0007669"/>
    <property type="project" value="InterPro"/>
</dbReference>
<dbReference type="InterPro" id="IPR002509">
    <property type="entry name" value="NODB_dom"/>
</dbReference>
<dbReference type="PANTHER" id="PTHR34216:SF3">
    <property type="entry name" value="POLY-BETA-1,6-N-ACETYL-D-GLUCOSAMINE N-DEACETYLASE"/>
    <property type="match status" value="1"/>
</dbReference>